<dbReference type="InterPro" id="IPR036291">
    <property type="entry name" value="NAD(P)-bd_dom_sf"/>
</dbReference>
<dbReference type="AlphaFoldDB" id="A0A286RE57"/>
<evidence type="ECO:0000256" key="1">
    <source>
        <dbReference type="ARBA" id="ARBA00023002"/>
    </source>
</evidence>
<dbReference type="EMBL" id="CP018477">
    <property type="protein sequence ID" value="ASV74232.1"/>
    <property type="molecule type" value="Genomic_DNA"/>
</dbReference>
<feature type="domain" description="Gfo/Idh/MocA-like oxidoreductase N-terminal" evidence="2">
    <location>
        <begin position="2"/>
        <end position="134"/>
    </location>
</feature>
<name>A0A286RE57_9BACT</name>
<dbReference type="Proteomes" id="UP000215086">
    <property type="component" value="Chromosome"/>
</dbReference>
<keyword evidence="5" id="KW-1185">Reference proteome</keyword>
<dbReference type="InterPro" id="IPR050463">
    <property type="entry name" value="Gfo/Idh/MocA_oxidrdct_glycsds"/>
</dbReference>
<evidence type="ECO:0000259" key="2">
    <source>
        <dbReference type="Pfam" id="PF01408"/>
    </source>
</evidence>
<keyword evidence="1" id="KW-0560">Oxidoreductase</keyword>
<feature type="domain" description="GFO/IDH/MocA-like oxidoreductase" evidence="3">
    <location>
        <begin position="143"/>
        <end position="260"/>
    </location>
</feature>
<dbReference type="SUPFAM" id="SSF51735">
    <property type="entry name" value="NAD(P)-binding Rossmann-fold domains"/>
    <property type="match status" value="1"/>
</dbReference>
<dbReference type="KEGG" id="ttf:THTE_1630"/>
<gene>
    <name evidence="4" type="ORF">THTE_1630</name>
</gene>
<dbReference type="Gene3D" id="3.40.50.720">
    <property type="entry name" value="NAD(P)-binding Rossmann-like Domain"/>
    <property type="match status" value="1"/>
</dbReference>
<dbReference type="GO" id="GO:0000166">
    <property type="term" value="F:nucleotide binding"/>
    <property type="evidence" value="ECO:0007669"/>
    <property type="project" value="InterPro"/>
</dbReference>
<reference evidence="4 5" key="1">
    <citation type="journal article" name="Front. Microbiol.">
        <title>Sugar Metabolism of the First Thermophilic Planctomycete Thermogutta terrifontis: Comparative Genomic and Transcriptomic Approaches.</title>
        <authorList>
            <person name="Elcheninov A.G."/>
            <person name="Menzel P."/>
            <person name="Gudbergsdottir S.R."/>
            <person name="Slesarev A.I."/>
            <person name="Kadnikov V.V."/>
            <person name="Krogh A."/>
            <person name="Bonch-Osmolovskaya E.A."/>
            <person name="Peng X."/>
            <person name="Kublanov I.V."/>
        </authorList>
    </citation>
    <scope>NUCLEOTIDE SEQUENCE [LARGE SCALE GENOMIC DNA]</scope>
    <source>
        <strain evidence="4 5">R1</strain>
    </source>
</reference>
<protein>
    <submittedName>
        <fullName evidence="4">Oxidoreductase, Gfo/Idh/MocA family</fullName>
    </submittedName>
</protein>
<dbReference type="PANTHER" id="PTHR43818">
    <property type="entry name" value="BCDNA.GH03377"/>
    <property type="match status" value="1"/>
</dbReference>
<dbReference type="Pfam" id="PF22725">
    <property type="entry name" value="GFO_IDH_MocA_C3"/>
    <property type="match status" value="1"/>
</dbReference>
<dbReference type="OrthoDB" id="9783105at2"/>
<evidence type="ECO:0000313" key="5">
    <source>
        <dbReference type="Proteomes" id="UP000215086"/>
    </source>
</evidence>
<dbReference type="InterPro" id="IPR000683">
    <property type="entry name" value="Gfo/Idh/MocA-like_OxRdtase_N"/>
</dbReference>
<evidence type="ECO:0000313" key="4">
    <source>
        <dbReference type="EMBL" id="ASV74232.1"/>
    </source>
</evidence>
<dbReference type="Gene3D" id="3.30.360.10">
    <property type="entry name" value="Dihydrodipicolinate Reductase, domain 2"/>
    <property type="match status" value="1"/>
</dbReference>
<evidence type="ECO:0000259" key="3">
    <source>
        <dbReference type="Pfam" id="PF22725"/>
    </source>
</evidence>
<dbReference type="InterPro" id="IPR055170">
    <property type="entry name" value="GFO_IDH_MocA-like_dom"/>
</dbReference>
<sequence>MVRVGIVGIGFMGMIHYLAYQKIKGAKVTAICEKIPERLAGDWRSIKGNFGPPGRKMDLRGVAKYSEISELLKDPNVDVVDICLPPALHPEATIAALEAGKHVFCEKPIALTVPAADKMVKTAEKRGKLLLIGHVLPFFAAYRFAYEAVTSGKYGACLGGHFNRVISDPLWLKDFYDPNVCGGPAIDLHIHDAHFIRLLFGMPKAVQSVGRMRGEVPEYFSTQFLYDDPRLVVTATSGVIMQQGRPFTNGYEIHLEKATLVFDSWMNMPVTILTEDGKVKRPKLPARDPVDDFAAELTEVIRCIKSGETSTFLDGRLARDALVLAHREIESVKRRRAVKV</sequence>
<organism evidence="4 5">
    <name type="scientific">Thermogutta terrifontis</name>
    <dbReference type="NCBI Taxonomy" id="1331910"/>
    <lineage>
        <taxon>Bacteria</taxon>
        <taxon>Pseudomonadati</taxon>
        <taxon>Planctomycetota</taxon>
        <taxon>Planctomycetia</taxon>
        <taxon>Pirellulales</taxon>
        <taxon>Thermoguttaceae</taxon>
        <taxon>Thermogutta</taxon>
    </lineage>
</organism>
<accession>A0A286RE57</accession>
<proteinExistence type="predicted"/>
<dbReference type="RefSeq" id="WP_095414611.1">
    <property type="nucleotide sequence ID" value="NZ_CP018477.1"/>
</dbReference>
<dbReference type="SUPFAM" id="SSF55347">
    <property type="entry name" value="Glyceraldehyde-3-phosphate dehydrogenase-like, C-terminal domain"/>
    <property type="match status" value="1"/>
</dbReference>
<dbReference type="PANTHER" id="PTHR43818:SF11">
    <property type="entry name" value="BCDNA.GH03377"/>
    <property type="match status" value="1"/>
</dbReference>
<dbReference type="GO" id="GO:0016491">
    <property type="term" value="F:oxidoreductase activity"/>
    <property type="evidence" value="ECO:0007669"/>
    <property type="project" value="UniProtKB-KW"/>
</dbReference>
<dbReference type="Pfam" id="PF01408">
    <property type="entry name" value="GFO_IDH_MocA"/>
    <property type="match status" value="1"/>
</dbReference>